<proteinExistence type="inferred from homology"/>
<keyword evidence="6" id="KW-1185">Reference proteome</keyword>
<dbReference type="GeneID" id="107227955"/>
<gene>
    <name evidence="7" type="primary">LOC107227955</name>
</gene>
<dbReference type="InterPro" id="IPR021625">
    <property type="entry name" value="PI31_Prot_N"/>
</dbReference>
<evidence type="ECO:0000313" key="6">
    <source>
        <dbReference type="Proteomes" id="UP000829291"/>
    </source>
</evidence>
<organism evidence="6 7">
    <name type="scientific">Neodiprion lecontei</name>
    <name type="common">Redheaded pine sawfly</name>
    <dbReference type="NCBI Taxonomy" id="441921"/>
    <lineage>
        <taxon>Eukaryota</taxon>
        <taxon>Metazoa</taxon>
        <taxon>Ecdysozoa</taxon>
        <taxon>Arthropoda</taxon>
        <taxon>Hexapoda</taxon>
        <taxon>Insecta</taxon>
        <taxon>Pterygota</taxon>
        <taxon>Neoptera</taxon>
        <taxon>Endopterygota</taxon>
        <taxon>Hymenoptera</taxon>
        <taxon>Tenthredinoidea</taxon>
        <taxon>Diprionidae</taxon>
        <taxon>Diprioninae</taxon>
        <taxon>Neodiprion</taxon>
    </lineage>
</organism>
<dbReference type="InterPro" id="IPR045128">
    <property type="entry name" value="PI31-like"/>
</dbReference>
<protein>
    <recommendedName>
        <fullName evidence="2">Proteasome inhibitor PI31 subunit</fullName>
    </recommendedName>
</protein>
<feature type="compositionally biased region" description="Polar residues" evidence="4">
    <location>
        <begin position="152"/>
        <end position="168"/>
    </location>
</feature>
<name>A0ABM3FJU6_NEOLC</name>
<keyword evidence="3" id="KW-0647">Proteasome</keyword>
<reference evidence="7" key="1">
    <citation type="submission" date="2025-08" db="UniProtKB">
        <authorList>
            <consortium name="RefSeq"/>
        </authorList>
    </citation>
    <scope>IDENTIFICATION</scope>
    <source>
        <tissue evidence="7">Thorax and Abdomen</tissue>
    </source>
</reference>
<sequence length="292" mass="31897">MAADPSNIFGFELLYKSVENQINKKDDVLITLVHWYFVRTGFRCIGTGDTKTFNPNEVGSELLPNGWNQNPNYALRYVKEGKLYILLGTKSDADLILNLMRIEDHSVSNIQFLVDTTVSALKGPLQTLMPSFQSVINTIRTDLVDPVYTGNARETSTQTSTGNVNSTRDIPRRPNRSDYDPLRVGPPQRPNPDLPNWNPMADPRGVGRSDLDPFTGPPGSGGMIFDPFSSGPFGRNPLGPGGPGSLGIPGRLPPGGCEISKTDVNAILEWLLNTKSALCRLGHVLIPSGHRT</sequence>
<feature type="region of interest" description="Disordered" evidence="4">
    <location>
        <begin position="149"/>
        <end position="224"/>
    </location>
</feature>
<feature type="domain" description="PI31 proteasome regulator N-terminal" evidence="5">
    <location>
        <begin position="20"/>
        <end position="151"/>
    </location>
</feature>
<dbReference type="Proteomes" id="UP000829291">
    <property type="component" value="Chromosome 2"/>
</dbReference>
<evidence type="ECO:0000259" key="5">
    <source>
        <dbReference type="Pfam" id="PF11566"/>
    </source>
</evidence>
<comment type="similarity">
    <text evidence="1">Belongs to the proteasome inhibitor PI31 family.</text>
</comment>
<accession>A0ABM3FJU6</accession>
<dbReference type="Gene3D" id="3.40.1000.30">
    <property type="match status" value="1"/>
</dbReference>
<evidence type="ECO:0000256" key="2">
    <source>
        <dbReference type="ARBA" id="ARBA00015575"/>
    </source>
</evidence>
<feature type="compositionally biased region" description="Basic and acidic residues" evidence="4">
    <location>
        <begin position="169"/>
        <end position="181"/>
    </location>
</feature>
<dbReference type="PANTHER" id="PTHR13266">
    <property type="entry name" value="PROTEASOME INHIBITOR"/>
    <property type="match status" value="1"/>
</dbReference>
<evidence type="ECO:0000313" key="7">
    <source>
        <dbReference type="RefSeq" id="XP_046588298.1"/>
    </source>
</evidence>
<evidence type="ECO:0000256" key="1">
    <source>
        <dbReference type="ARBA" id="ARBA00006405"/>
    </source>
</evidence>
<dbReference type="Pfam" id="PF11566">
    <property type="entry name" value="PI31_Prot_N"/>
    <property type="match status" value="1"/>
</dbReference>
<evidence type="ECO:0000256" key="4">
    <source>
        <dbReference type="SAM" id="MobiDB-lite"/>
    </source>
</evidence>
<evidence type="ECO:0000256" key="3">
    <source>
        <dbReference type="ARBA" id="ARBA00022942"/>
    </source>
</evidence>
<dbReference type="PANTHER" id="PTHR13266:SF1">
    <property type="entry name" value="PROTEASOME INHIBITOR PI31 SUBUNIT"/>
    <property type="match status" value="1"/>
</dbReference>
<dbReference type="RefSeq" id="XP_046588298.1">
    <property type="nucleotide sequence ID" value="XM_046732342.1"/>
</dbReference>